<dbReference type="Proteomes" id="UP001322277">
    <property type="component" value="Chromosome 2"/>
</dbReference>
<protein>
    <submittedName>
        <fullName evidence="1">Uncharacterized protein</fullName>
    </submittedName>
</protein>
<sequence>MKIPSHKHVNAITSIPTTTITPTTTININININTTTPTTTAAAAATQQGSVYCYNQRRHVSAEQKSIDCQERLELFLADDDLGICSNVQVGMVERQKSRIDHNLDIIAVVDQLFRGGDVSRTADTQVGDD</sequence>
<dbReference type="RefSeq" id="XP_062775706.1">
    <property type="nucleotide sequence ID" value="XM_062919655.1"/>
</dbReference>
<proteinExistence type="predicted"/>
<name>A0AAX4I5Q4_9PEZI</name>
<evidence type="ECO:0000313" key="2">
    <source>
        <dbReference type="Proteomes" id="UP001322277"/>
    </source>
</evidence>
<evidence type="ECO:0000313" key="1">
    <source>
        <dbReference type="EMBL" id="WQF78482.1"/>
    </source>
</evidence>
<reference evidence="2" key="1">
    <citation type="journal article" date="2023" name="bioRxiv">
        <title>Complete genome of the Medicago anthracnose fungus, Colletotrichum destructivum, reveals a mini-chromosome-like region within a core chromosome.</title>
        <authorList>
            <person name="Lapalu N."/>
            <person name="Simon A."/>
            <person name="Lu A."/>
            <person name="Plaumann P.-L."/>
            <person name="Amselem J."/>
            <person name="Pigne S."/>
            <person name="Auger A."/>
            <person name="Koch C."/>
            <person name="Dallery J.-F."/>
            <person name="O'Connell R.J."/>
        </authorList>
    </citation>
    <scope>NUCLEOTIDE SEQUENCE [LARGE SCALE GENOMIC DNA]</scope>
    <source>
        <strain evidence="2">CBS 520.97</strain>
    </source>
</reference>
<dbReference type="KEGG" id="cdet:87939999"/>
<organism evidence="1 2">
    <name type="scientific">Colletotrichum destructivum</name>
    <dbReference type="NCBI Taxonomy" id="34406"/>
    <lineage>
        <taxon>Eukaryota</taxon>
        <taxon>Fungi</taxon>
        <taxon>Dikarya</taxon>
        <taxon>Ascomycota</taxon>
        <taxon>Pezizomycotina</taxon>
        <taxon>Sordariomycetes</taxon>
        <taxon>Hypocreomycetidae</taxon>
        <taxon>Glomerellales</taxon>
        <taxon>Glomerellaceae</taxon>
        <taxon>Colletotrichum</taxon>
        <taxon>Colletotrichum destructivum species complex</taxon>
    </lineage>
</organism>
<accession>A0AAX4I5Q4</accession>
<gene>
    <name evidence="1" type="ORF">CDEST_03496</name>
</gene>
<dbReference type="EMBL" id="CP137306">
    <property type="protein sequence ID" value="WQF78482.1"/>
    <property type="molecule type" value="Genomic_DNA"/>
</dbReference>
<dbReference type="AlphaFoldDB" id="A0AAX4I5Q4"/>
<keyword evidence="2" id="KW-1185">Reference proteome</keyword>
<dbReference type="GeneID" id="87939999"/>